<feature type="domain" description="SprT-like" evidence="1">
    <location>
        <begin position="24"/>
        <end position="170"/>
    </location>
</feature>
<comment type="caution">
    <text evidence="2">The sequence shown here is derived from an EMBL/GenBank/DDBJ whole genome shotgun (WGS) entry which is preliminary data.</text>
</comment>
<organism evidence="2 3">
    <name type="scientific">Anaerosolibacter carboniphilus</name>
    <dbReference type="NCBI Taxonomy" id="1417629"/>
    <lineage>
        <taxon>Bacteria</taxon>
        <taxon>Bacillati</taxon>
        <taxon>Bacillota</taxon>
        <taxon>Clostridia</taxon>
        <taxon>Peptostreptococcales</taxon>
        <taxon>Thermotaleaceae</taxon>
        <taxon>Anaerosolibacter</taxon>
    </lineage>
</organism>
<dbReference type="RefSeq" id="WP_184307124.1">
    <property type="nucleotide sequence ID" value="NZ_JACHEN010000001.1"/>
</dbReference>
<sequence>MEQGDLFTEALLQEISEIDELYERDLLWITKKIYAYYAQGEYRGEVTWSNRLKTSGANIRYQPKLDQAIIHVNKQYADKFGKRELIEILKHELAHYYLYKQGKMKHGHGEIFTKVLKNIFNSHCVTAKFNEEMYRYTYACKRCGSIYKSTRRIQRPIYCGKCTKGNAGKITEEFRMVMKN</sequence>
<dbReference type="Proteomes" id="UP000579281">
    <property type="component" value="Unassembled WGS sequence"/>
</dbReference>
<keyword evidence="3" id="KW-1185">Reference proteome</keyword>
<evidence type="ECO:0000313" key="3">
    <source>
        <dbReference type="Proteomes" id="UP000579281"/>
    </source>
</evidence>
<dbReference type="SMART" id="SM00731">
    <property type="entry name" value="SprT"/>
    <property type="match status" value="1"/>
</dbReference>
<dbReference type="AlphaFoldDB" id="A0A841KT15"/>
<evidence type="ECO:0000313" key="2">
    <source>
        <dbReference type="EMBL" id="MBB6214052.1"/>
    </source>
</evidence>
<proteinExistence type="predicted"/>
<dbReference type="Pfam" id="PF10263">
    <property type="entry name" value="SprT-like"/>
    <property type="match status" value="1"/>
</dbReference>
<evidence type="ECO:0000259" key="1">
    <source>
        <dbReference type="SMART" id="SM00731"/>
    </source>
</evidence>
<name>A0A841KT15_9FIRM</name>
<reference evidence="2 3" key="1">
    <citation type="submission" date="2020-08" db="EMBL/GenBank/DDBJ databases">
        <title>Genomic Encyclopedia of Type Strains, Phase IV (KMG-IV): sequencing the most valuable type-strain genomes for metagenomic binning, comparative biology and taxonomic classification.</title>
        <authorList>
            <person name="Goeker M."/>
        </authorList>
    </citation>
    <scope>NUCLEOTIDE SEQUENCE [LARGE SCALE GENOMIC DNA]</scope>
    <source>
        <strain evidence="2 3">DSM 103526</strain>
    </source>
</reference>
<dbReference type="InterPro" id="IPR006640">
    <property type="entry name" value="SprT-like_domain"/>
</dbReference>
<dbReference type="GO" id="GO:0006950">
    <property type="term" value="P:response to stress"/>
    <property type="evidence" value="ECO:0007669"/>
    <property type="project" value="UniProtKB-ARBA"/>
</dbReference>
<protein>
    <submittedName>
        <fullName evidence="2">SprT-like protein</fullName>
    </submittedName>
</protein>
<accession>A0A841KT15</accession>
<dbReference type="EMBL" id="JACHEN010000001">
    <property type="protein sequence ID" value="MBB6214052.1"/>
    <property type="molecule type" value="Genomic_DNA"/>
</dbReference>
<gene>
    <name evidence="2" type="ORF">HNQ80_000121</name>
</gene>